<protein>
    <submittedName>
        <fullName evidence="7">Branched-chain amino acid ABC transporter permease</fullName>
    </submittedName>
</protein>
<feature type="transmembrane region" description="Helical" evidence="6">
    <location>
        <begin position="199"/>
        <end position="219"/>
    </location>
</feature>
<feature type="transmembrane region" description="Helical" evidence="6">
    <location>
        <begin position="38"/>
        <end position="57"/>
    </location>
</feature>
<organism evidence="7 8">
    <name type="scientific">Tistrella mobilis</name>
    <dbReference type="NCBI Taxonomy" id="171437"/>
    <lineage>
        <taxon>Bacteria</taxon>
        <taxon>Pseudomonadati</taxon>
        <taxon>Pseudomonadota</taxon>
        <taxon>Alphaproteobacteria</taxon>
        <taxon>Geminicoccales</taxon>
        <taxon>Geminicoccaceae</taxon>
        <taxon>Tistrella</taxon>
    </lineage>
</organism>
<dbReference type="PANTHER" id="PTHR30482">
    <property type="entry name" value="HIGH-AFFINITY BRANCHED-CHAIN AMINO ACID TRANSPORT SYSTEM PERMEASE"/>
    <property type="match status" value="1"/>
</dbReference>
<feature type="transmembrane region" description="Helical" evidence="6">
    <location>
        <begin position="102"/>
        <end position="118"/>
    </location>
</feature>
<keyword evidence="3 6" id="KW-0812">Transmembrane</keyword>
<accession>A0A3B9IP34</accession>
<keyword evidence="2" id="KW-1003">Cell membrane</keyword>
<feature type="transmembrane region" description="Helical" evidence="6">
    <location>
        <begin position="280"/>
        <end position="298"/>
    </location>
</feature>
<proteinExistence type="predicted"/>
<keyword evidence="5 6" id="KW-0472">Membrane</keyword>
<dbReference type="EMBL" id="DMAI01000315">
    <property type="protein sequence ID" value="HAE49565.1"/>
    <property type="molecule type" value="Genomic_DNA"/>
</dbReference>
<evidence type="ECO:0000256" key="5">
    <source>
        <dbReference type="ARBA" id="ARBA00023136"/>
    </source>
</evidence>
<evidence type="ECO:0000256" key="4">
    <source>
        <dbReference type="ARBA" id="ARBA00022989"/>
    </source>
</evidence>
<evidence type="ECO:0000256" key="6">
    <source>
        <dbReference type="SAM" id="Phobius"/>
    </source>
</evidence>
<feature type="transmembrane region" description="Helical" evidence="6">
    <location>
        <begin position="249"/>
        <end position="268"/>
    </location>
</feature>
<feature type="transmembrane region" description="Helical" evidence="6">
    <location>
        <begin position="146"/>
        <end position="163"/>
    </location>
</feature>
<dbReference type="InterPro" id="IPR001851">
    <property type="entry name" value="ABC_transp_permease"/>
</dbReference>
<name>A0A3B9IP34_9PROT</name>
<feature type="transmembrane region" description="Helical" evidence="6">
    <location>
        <begin position="225"/>
        <end position="242"/>
    </location>
</feature>
<sequence length="328" mass="34887">MMGMGGLETYAVFFLTSVGIYAIVCLALNVQWGLSGQFNFGIVAFYALGAYTSAILTGPDSGGSYLGGFGLPLPIGLIGGMIVAGLLGLAIGLICLNLRADYLAIATIGIAEIVRLFLKNEAWLTNGVRGIPGIPRPFFDSGYFELAYLAMVLVLVVLVYLAIERARKAPWGRVLRAIRENEDTAAAAGKDVVGFRIQAFVFGAAIMGLAGGLYAHFIGFISSEAFMPEVGTFLIWVMLIAGGSGNNKGAILGALVIWVIWSGSEFIISQVLPASLTTQAGALRLLLIGVLLQVILLTRPAGLLSEERLYRTGRTAQADPKAHRREVR</sequence>
<evidence type="ECO:0000313" key="8">
    <source>
        <dbReference type="Proteomes" id="UP000257706"/>
    </source>
</evidence>
<dbReference type="GO" id="GO:0005886">
    <property type="term" value="C:plasma membrane"/>
    <property type="evidence" value="ECO:0007669"/>
    <property type="project" value="UniProtKB-SubCell"/>
</dbReference>
<comment type="caution">
    <text evidence="7">The sequence shown here is derived from an EMBL/GenBank/DDBJ whole genome shotgun (WGS) entry which is preliminary data.</text>
</comment>
<feature type="transmembrane region" description="Helical" evidence="6">
    <location>
        <begin position="12"/>
        <end position="31"/>
    </location>
</feature>
<dbReference type="Pfam" id="PF02653">
    <property type="entry name" value="BPD_transp_2"/>
    <property type="match status" value="1"/>
</dbReference>
<dbReference type="AlphaFoldDB" id="A0A3B9IP34"/>
<evidence type="ECO:0000256" key="1">
    <source>
        <dbReference type="ARBA" id="ARBA00004651"/>
    </source>
</evidence>
<dbReference type="InterPro" id="IPR043428">
    <property type="entry name" value="LivM-like"/>
</dbReference>
<keyword evidence="4 6" id="KW-1133">Transmembrane helix</keyword>
<dbReference type="CDD" id="cd06581">
    <property type="entry name" value="TM_PBP1_LivM_like"/>
    <property type="match status" value="1"/>
</dbReference>
<evidence type="ECO:0000256" key="2">
    <source>
        <dbReference type="ARBA" id="ARBA00022475"/>
    </source>
</evidence>
<dbReference type="Proteomes" id="UP000257706">
    <property type="component" value="Unassembled WGS sequence"/>
</dbReference>
<dbReference type="GO" id="GO:0015658">
    <property type="term" value="F:branched-chain amino acid transmembrane transporter activity"/>
    <property type="evidence" value="ECO:0007669"/>
    <property type="project" value="InterPro"/>
</dbReference>
<feature type="transmembrane region" description="Helical" evidence="6">
    <location>
        <begin position="69"/>
        <end position="95"/>
    </location>
</feature>
<reference evidence="7 8" key="1">
    <citation type="journal article" date="2018" name="Nat. Biotechnol.">
        <title>A standardized bacterial taxonomy based on genome phylogeny substantially revises the tree of life.</title>
        <authorList>
            <person name="Parks D.H."/>
            <person name="Chuvochina M."/>
            <person name="Waite D.W."/>
            <person name="Rinke C."/>
            <person name="Skarshewski A."/>
            <person name="Chaumeil P.A."/>
            <person name="Hugenholtz P."/>
        </authorList>
    </citation>
    <scope>NUCLEOTIDE SEQUENCE [LARGE SCALE GENOMIC DNA]</scope>
    <source>
        <strain evidence="7">UBA8739</strain>
    </source>
</reference>
<comment type="subcellular location">
    <subcellularLocation>
        <location evidence="1">Cell membrane</location>
        <topology evidence="1">Multi-pass membrane protein</topology>
    </subcellularLocation>
</comment>
<evidence type="ECO:0000256" key="3">
    <source>
        <dbReference type="ARBA" id="ARBA00022692"/>
    </source>
</evidence>
<dbReference type="PANTHER" id="PTHR30482:SF10">
    <property type="entry name" value="HIGH-AFFINITY BRANCHED-CHAIN AMINO ACID TRANSPORT PROTEIN BRAE"/>
    <property type="match status" value="1"/>
</dbReference>
<gene>
    <name evidence="7" type="ORF">DCK97_19290</name>
</gene>
<evidence type="ECO:0000313" key="7">
    <source>
        <dbReference type="EMBL" id="HAE49565.1"/>
    </source>
</evidence>